<dbReference type="Proteomes" id="UP001345963">
    <property type="component" value="Unassembled WGS sequence"/>
</dbReference>
<protein>
    <submittedName>
        <fullName evidence="1">Uncharacterized protein</fullName>
    </submittedName>
</protein>
<accession>A0ABU7AQX1</accession>
<comment type="caution">
    <text evidence="1">The sequence shown here is derived from an EMBL/GenBank/DDBJ whole genome shotgun (WGS) entry which is preliminary data.</text>
</comment>
<name>A0ABU7AQX1_9TELE</name>
<evidence type="ECO:0000313" key="1">
    <source>
        <dbReference type="EMBL" id="MED6240136.1"/>
    </source>
</evidence>
<proteinExistence type="predicted"/>
<gene>
    <name evidence="1" type="ORF">ATANTOWER_016612</name>
</gene>
<keyword evidence="2" id="KW-1185">Reference proteome</keyword>
<sequence>GGRASFPIWKSLWTEFQDKILAVIKRRELVRGLITSLRIFLHSWEVYSYHTAVFLFHH</sequence>
<dbReference type="EMBL" id="JAHUTI010023101">
    <property type="protein sequence ID" value="MED6240136.1"/>
    <property type="molecule type" value="Genomic_DNA"/>
</dbReference>
<evidence type="ECO:0000313" key="2">
    <source>
        <dbReference type="Proteomes" id="UP001345963"/>
    </source>
</evidence>
<reference evidence="1 2" key="1">
    <citation type="submission" date="2021-07" db="EMBL/GenBank/DDBJ databases">
        <authorList>
            <person name="Palmer J.M."/>
        </authorList>
    </citation>
    <scope>NUCLEOTIDE SEQUENCE [LARGE SCALE GENOMIC DNA]</scope>
    <source>
        <strain evidence="1 2">AT_MEX2019</strain>
        <tissue evidence="1">Muscle</tissue>
    </source>
</reference>
<feature type="non-terminal residue" evidence="1">
    <location>
        <position position="1"/>
    </location>
</feature>
<organism evidence="1 2">
    <name type="scientific">Ataeniobius toweri</name>
    <dbReference type="NCBI Taxonomy" id="208326"/>
    <lineage>
        <taxon>Eukaryota</taxon>
        <taxon>Metazoa</taxon>
        <taxon>Chordata</taxon>
        <taxon>Craniata</taxon>
        <taxon>Vertebrata</taxon>
        <taxon>Euteleostomi</taxon>
        <taxon>Actinopterygii</taxon>
        <taxon>Neopterygii</taxon>
        <taxon>Teleostei</taxon>
        <taxon>Neoteleostei</taxon>
        <taxon>Acanthomorphata</taxon>
        <taxon>Ovalentaria</taxon>
        <taxon>Atherinomorphae</taxon>
        <taxon>Cyprinodontiformes</taxon>
        <taxon>Goodeidae</taxon>
        <taxon>Ataeniobius</taxon>
    </lineage>
</organism>